<feature type="compositionally biased region" description="Basic and acidic residues" evidence="6">
    <location>
        <begin position="1"/>
        <end position="16"/>
    </location>
</feature>
<feature type="region of interest" description="Disordered" evidence="6">
    <location>
        <begin position="52"/>
        <end position="108"/>
    </location>
</feature>
<dbReference type="Pfam" id="PF08159">
    <property type="entry name" value="NUC153"/>
    <property type="match status" value="1"/>
</dbReference>
<dbReference type="GO" id="GO:0003723">
    <property type="term" value="F:RNA binding"/>
    <property type="evidence" value="ECO:0007669"/>
    <property type="project" value="TreeGrafter"/>
</dbReference>
<dbReference type="Gene3D" id="3.30.70.330">
    <property type="match status" value="1"/>
</dbReference>
<keyword evidence="4" id="KW-0539">Nucleus</keyword>
<keyword evidence="3 5" id="KW-0175">Coiled coil</keyword>
<dbReference type="InterPro" id="IPR056750">
    <property type="entry name" value="RRM_ESF1"/>
</dbReference>
<evidence type="ECO:0000313" key="9">
    <source>
        <dbReference type="EMBL" id="MDE51568.1"/>
    </source>
</evidence>
<dbReference type="PANTHER" id="PTHR12202:SF0">
    <property type="entry name" value="ESF1 HOMOLOG"/>
    <property type="match status" value="1"/>
</dbReference>
<name>A0A6G1SME3_9ACAR</name>
<feature type="coiled-coil region" evidence="5">
    <location>
        <begin position="175"/>
        <end position="202"/>
    </location>
</feature>
<dbReference type="GO" id="GO:0005730">
    <property type="term" value="C:nucleolus"/>
    <property type="evidence" value="ECO:0007669"/>
    <property type="project" value="UniProtKB-SubCell"/>
</dbReference>
<dbReference type="AlphaFoldDB" id="A0A6G1SME3"/>
<accession>A0A6G1SME3</accession>
<dbReference type="InterPro" id="IPR035979">
    <property type="entry name" value="RBD_domain_sf"/>
</dbReference>
<feature type="region of interest" description="Disordered" evidence="6">
    <location>
        <begin position="1"/>
        <end position="28"/>
    </location>
</feature>
<feature type="region of interest" description="Disordered" evidence="6">
    <location>
        <begin position="357"/>
        <end position="440"/>
    </location>
</feature>
<proteinExistence type="inferred from homology"/>
<comment type="similarity">
    <text evidence="2">Belongs to the ESF1 family.</text>
</comment>
<gene>
    <name evidence="9" type="primary">esf1</name>
    <name evidence="9" type="ORF">g.957</name>
</gene>
<feature type="compositionally biased region" description="Basic and acidic residues" evidence="6">
    <location>
        <begin position="384"/>
        <end position="396"/>
    </location>
</feature>
<sequence>MDSDERFKHLASDPRFKNLRKKQTKVEVDERFQSMFTDERFGLRENLKNYYRIEDKPSDKESSSSEDEEDEEEEDEDEEQDEDEVVSSSSDEAESDEETVNEVDWQPLDHDAERAEIQTKRLAILNLDWNNLNIEDIYVLLGSIRPPLSVKIYISEFGKERLAKEAEDGPDLPEIDEDEEELEKLEDQMQAMRKKANHYEDADEVPKSNNEAVRRYQLSQLKYYYAIAEFDSPESAQAVYKELDGIEYEGSSLELDLRFVPDDVEFDEADVKAACDKAPDLATYKAPQFIASALQQTTVKCTWDETDIKRQQKLRKAYTKEELEKDDLEAYLASDTESDEERADKYKELLMELNESDEKKKKLDVDVQWEGSDDEEEEEEEEREREGANNKKYRDNNEDDDDDKESSDSNDEQADDGNEHDAGLDLLVMDQTEQENFKFNPDDERFKAVYESGLYNIDPSHPNFKRSEAFNQIAERKREKRRKVK</sequence>
<protein>
    <submittedName>
        <fullName evidence="9">Pre-rRNA-processing protein esf1</fullName>
    </submittedName>
</protein>
<feature type="compositionally biased region" description="Acidic residues" evidence="6">
    <location>
        <begin position="371"/>
        <end position="383"/>
    </location>
</feature>
<evidence type="ECO:0000259" key="7">
    <source>
        <dbReference type="Pfam" id="PF08159"/>
    </source>
</evidence>
<dbReference type="EMBL" id="GGYP01006797">
    <property type="protein sequence ID" value="MDE51568.1"/>
    <property type="molecule type" value="Transcribed_RNA"/>
</dbReference>
<feature type="compositionally biased region" description="Acidic residues" evidence="6">
    <location>
        <begin position="397"/>
        <end position="416"/>
    </location>
</feature>
<dbReference type="SUPFAM" id="SSF54928">
    <property type="entry name" value="RNA-binding domain, RBD"/>
    <property type="match status" value="1"/>
</dbReference>
<comment type="subcellular location">
    <subcellularLocation>
        <location evidence="1">Nucleus</location>
        <location evidence="1">Nucleolus</location>
    </subcellularLocation>
</comment>
<organism evidence="9">
    <name type="scientific">Aceria tosichella</name>
    <name type="common">wheat curl mite</name>
    <dbReference type="NCBI Taxonomy" id="561515"/>
    <lineage>
        <taxon>Eukaryota</taxon>
        <taxon>Metazoa</taxon>
        <taxon>Ecdysozoa</taxon>
        <taxon>Arthropoda</taxon>
        <taxon>Chelicerata</taxon>
        <taxon>Arachnida</taxon>
        <taxon>Acari</taxon>
        <taxon>Acariformes</taxon>
        <taxon>Trombidiformes</taxon>
        <taxon>Prostigmata</taxon>
        <taxon>Eupodina</taxon>
        <taxon>Eriophyoidea</taxon>
        <taxon>Eriophyidae</taxon>
        <taxon>Eriophyinae</taxon>
        <taxon>Aceriini</taxon>
        <taxon>Aceria</taxon>
    </lineage>
</organism>
<feature type="domain" description="ESF1 RRM" evidence="8">
    <location>
        <begin position="119"/>
        <end position="270"/>
    </location>
</feature>
<feature type="domain" description="NUC153" evidence="7">
    <location>
        <begin position="443"/>
        <end position="467"/>
    </location>
</feature>
<dbReference type="InterPro" id="IPR012677">
    <property type="entry name" value="Nucleotide-bd_a/b_plait_sf"/>
</dbReference>
<feature type="compositionally biased region" description="Acidic residues" evidence="6">
    <location>
        <begin position="64"/>
        <end position="101"/>
    </location>
</feature>
<evidence type="ECO:0000259" key="8">
    <source>
        <dbReference type="Pfam" id="PF25121"/>
    </source>
</evidence>
<dbReference type="InterPro" id="IPR012580">
    <property type="entry name" value="NUC153"/>
</dbReference>
<evidence type="ECO:0000256" key="5">
    <source>
        <dbReference type="SAM" id="Coils"/>
    </source>
</evidence>
<feature type="compositionally biased region" description="Basic and acidic residues" evidence="6">
    <location>
        <begin position="52"/>
        <end position="63"/>
    </location>
</feature>
<evidence type="ECO:0000256" key="2">
    <source>
        <dbReference type="ARBA" id="ARBA00009087"/>
    </source>
</evidence>
<dbReference type="GO" id="GO:0006364">
    <property type="term" value="P:rRNA processing"/>
    <property type="evidence" value="ECO:0007669"/>
    <property type="project" value="InterPro"/>
</dbReference>
<dbReference type="InterPro" id="IPR039754">
    <property type="entry name" value="Esf1"/>
</dbReference>
<evidence type="ECO:0000256" key="3">
    <source>
        <dbReference type="ARBA" id="ARBA00023054"/>
    </source>
</evidence>
<dbReference type="PANTHER" id="PTHR12202">
    <property type="entry name" value="ESF1 HOMOLOG"/>
    <property type="match status" value="1"/>
</dbReference>
<evidence type="ECO:0000256" key="6">
    <source>
        <dbReference type="SAM" id="MobiDB-lite"/>
    </source>
</evidence>
<evidence type="ECO:0000256" key="1">
    <source>
        <dbReference type="ARBA" id="ARBA00004604"/>
    </source>
</evidence>
<dbReference type="Pfam" id="PF25121">
    <property type="entry name" value="RRM_ESF1"/>
    <property type="match status" value="1"/>
</dbReference>
<reference evidence="9" key="1">
    <citation type="submission" date="2018-10" db="EMBL/GenBank/DDBJ databases">
        <title>Transcriptome assembly of Aceria tosichella (Wheat curl mite) Type 2.</title>
        <authorList>
            <person name="Scully E.D."/>
            <person name="Geib S.M."/>
            <person name="Palmer N.A."/>
            <person name="Gupta A.K."/>
            <person name="Sarath G."/>
            <person name="Tatineni S."/>
        </authorList>
    </citation>
    <scope>NUCLEOTIDE SEQUENCE</scope>
    <source>
        <strain evidence="9">LincolnNE</strain>
    </source>
</reference>
<evidence type="ECO:0000256" key="4">
    <source>
        <dbReference type="ARBA" id="ARBA00023242"/>
    </source>
</evidence>